<dbReference type="FunFam" id="3.30.200.20:FF:000096">
    <property type="entry name" value="Non-specific serine/threonine protein kinase"/>
    <property type="match status" value="1"/>
</dbReference>
<comment type="similarity">
    <text evidence="2">Belongs to the protein kinase superfamily. CAMK Ser/Thr protein kinase family. SNF1 subfamily.</text>
</comment>
<keyword evidence="4" id="KW-0723">Serine/threonine-protein kinase</keyword>
<gene>
    <name evidence="15" type="ORF">FSB_LOCUS20107</name>
</gene>
<evidence type="ECO:0000256" key="10">
    <source>
        <dbReference type="ARBA" id="ARBA00047899"/>
    </source>
</evidence>
<keyword evidence="9" id="KW-0464">Manganese</keyword>
<dbReference type="CDD" id="cd12195">
    <property type="entry name" value="CIPK_C"/>
    <property type="match status" value="1"/>
</dbReference>
<evidence type="ECO:0000256" key="4">
    <source>
        <dbReference type="ARBA" id="ARBA00022527"/>
    </source>
</evidence>
<dbReference type="GO" id="GO:0005524">
    <property type="term" value="F:ATP binding"/>
    <property type="evidence" value="ECO:0007669"/>
    <property type="project" value="UniProtKB-UniRule"/>
</dbReference>
<evidence type="ECO:0000256" key="2">
    <source>
        <dbReference type="ARBA" id="ARBA00006234"/>
    </source>
</evidence>
<dbReference type="GO" id="GO:0004674">
    <property type="term" value="F:protein serine/threonine kinase activity"/>
    <property type="evidence" value="ECO:0007669"/>
    <property type="project" value="UniProtKB-KW"/>
</dbReference>
<evidence type="ECO:0000259" key="14">
    <source>
        <dbReference type="PROSITE" id="PS50816"/>
    </source>
</evidence>
<feature type="domain" description="NAF" evidence="14">
    <location>
        <begin position="495"/>
        <end position="519"/>
    </location>
</feature>
<dbReference type="PROSITE" id="PS00107">
    <property type="entry name" value="PROTEIN_KINASE_ATP"/>
    <property type="match status" value="1"/>
</dbReference>
<dbReference type="InterPro" id="IPR018451">
    <property type="entry name" value="NAF/FISL_domain"/>
</dbReference>
<keyword evidence="8 12" id="KW-0067">ATP-binding</keyword>
<reference evidence="15" key="1">
    <citation type="submission" date="2018-02" db="EMBL/GenBank/DDBJ databases">
        <authorList>
            <person name="Cohen D.B."/>
            <person name="Kent A.D."/>
        </authorList>
    </citation>
    <scope>NUCLEOTIDE SEQUENCE</scope>
</reference>
<evidence type="ECO:0000256" key="11">
    <source>
        <dbReference type="ARBA" id="ARBA00048679"/>
    </source>
</evidence>
<dbReference type="InterPro" id="IPR011009">
    <property type="entry name" value="Kinase-like_dom_sf"/>
</dbReference>
<dbReference type="EMBL" id="OIVN01001291">
    <property type="protein sequence ID" value="SPC92225.1"/>
    <property type="molecule type" value="Genomic_DNA"/>
</dbReference>
<sequence length="638" mass="73043">MVVRKVGKYEVGRTIGEGTFAKVKFAQNTETGESVALKVLDRNTIIKHKMVEQIKREISIMKLVRHPYVVRLNEVLASRTKIYIILEYITGGELFDKIVHHGRLSEAESRRYFQQLIDGVGYCHSKGVYHRDLKPENLLLDSLGNLKISDFGLSALPEQGVSLLRTTCGTPNYVAPEVLSHKGYDGAVADVWSCGVILYVLIAGYLPFDELDLTTLYIKFIESVAHLPCLVYTAETVIKQSCGVWTATFCGRDGGDFVFDPRYPASSYVLFMKDVKSFISVSIFFFNCFLQIEKAEFSCPSWFPVGAKSLIHRILDPNPETHLLNMRIVLTCFEAVTGLKVNLSMPMGSPYKARMVWNPNLQDYRVGKQRLGTSNQALLVKWLWRFGEEDTHLWRLVVALKYREDWGGWWSTKWIRSTHGWSLWRSFRVGWDRYAGFVLFERITIEQIRNDEWFNKDYVPVRLLEYEDVNLDDLNSVFYDPEEQGANEQCGNEDTGPLILNAFDMIILSQGLNLASLFDRGQNSVKYQTRFVSQKPAKVVLSSMEVVAQSMGFKTHIRNFKMRVEGLSANKDSHFSVILEIYEVAPTFLMVDIQKAAGDASDYLEFYKSFCSKLEEIIWKPPTESSKSRITKAKSKKR</sequence>
<evidence type="ECO:0000256" key="9">
    <source>
        <dbReference type="ARBA" id="ARBA00023211"/>
    </source>
</evidence>
<dbReference type="FunFam" id="3.30.310.80:FF:000005">
    <property type="entry name" value="Non-specific serine/threonine protein kinase"/>
    <property type="match status" value="1"/>
</dbReference>
<dbReference type="EC" id="2.7.11.1" evidence="3"/>
<comment type="catalytic activity">
    <reaction evidence="10">
        <text>L-threonyl-[protein] + ATP = O-phospho-L-threonyl-[protein] + ADP + H(+)</text>
        <dbReference type="Rhea" id="RHEA:46608"/>
        <dbReference type="Rhea" id="RHEA-COMP:11060"/>
        <dbReference type="Rhea" id="RHEA-COMP:11605"/>
        <dbReference type="ChEBI" id="CHEBI:15378"/>
        <dbReference type="ChEBI" id="CHEBI:30013"/>
        <dbReference type="ChEBI" id="CHEBI:30616"/>
        <dbReference type="ChEBI" id="CHEBI:61977"/>
        <dbReference type="ChEBI" id="CHEBI:456216"/>
        <dbReference type="EC" id="2.7.11.1"/>
    </reaction>
</comment>
<evidence type="ECO:0000256" key="7">
    <source>
        <dbReference type="ARBA" id="ARBA00022777"/>
    </source>
</evidence>
<evidence type="ECO:0000259" key="13">
    <source>
        <dbReference type="PROSITE" id="PS50011"/>
    </source>
</evidence>
<dbReference type="InterPro" id="IPR000719">
    <property type="entry name" value="Prot_kinase_dom"/>
</dbReference>
<keyword evidence="7" id="KW-0418">Kinase</keyword>
<dbReference type="InterPro" id="IPR017441">
    <property type="entry name" value="Protein_kinase_ATP_BS"/>
</dbReference>
<proteinExistence type="inferred from homology"/>
<dbReference type="Pfam" id="PF03822">
    <property type="entry name" value="NAF"/>
    <property type="match status" value="1"/>
</dbReference>
<evidence type="ECO:0000256" key="3">
    <source>
        <dbReference type="ARBA" id="ARBA00012513"/>
    </source>
</evidence>
<dbReference type="PANTHER" id="PTHR43895:SF114">
    <property type="entry name" value="NON-SPECIFIC SERINE_THREONINE PROTEIN KINASE"/>
    <property type="match status" value="1"/>
</dbReference>
<evidence type="ECO:0000256" key="5">
    <source>
        <dbReference type="ARBA" id="ARBA00022679"/>
    </source>
</evidence>
<dbReference type="Gene3D" id="1.10.510.10">
    <property type="entry name" value="Transferase(Phosphotransferase) domain 1"/>
    <property type="match status" value="1"/>
</dbReference>
<dbReference type="GO" id="GO:0106310">
    <property type="term" value="F:protein serine kinase activity"/>
    <property type="evidence" value="ECO:0007669"/>
    <property type="project" value="RHEA"/>
</dbReference>
<dbReference type="PROSITE" id="PS00108">
    <property type="entry name" value="PROTEIN_KINASE_ST"/>
    <property type="match status" value="1"/>
</dbReference>
<evidence type="ECO:0000313" key="15">
    <source>
        <dbReference type="EMBL" id="SPC92225.1"/>
    </source>
</evidence>
<dbReference type="Gene3D" id="3.30.310.80">
    <property type="entry name" value="Kinase associated domain 1, KA1"/>
    <property type="match status" value="1"/>
</dbReference>
<keyword evidence="5" id="KW-0808">Transferase</keyword>
<keyword evidence="6 12" id="KW-0547">Nucleotide-binding</keyword>
<dbReference type="PANTHER" id="PTHR43895">
    <property type="entry name" value="CALCIUM/CALMODULIN-DEPENDENT PROTEIN KINASE KINASE-RELATED"/>
    <property type="match status" value="1"/>
</dbReference>
<dbReference type="PROSITE" id="PS50816">
    <property type="entry name" value="NAF"/>
    <property type="match status" value="1"/>
</dbReference>
<organism evidence="15">
    <name type="scientific">Fagus sylvatica</name>
    <name type="common">Beechnut</name>
    <dbReference type="NCBI Taxonomy" id="28930"/>
    <lineage>
        <taxon>Eukaryota</taxon>
        <taxon>Viridiplantae</taxon>
        <taxon>Streptophyta</taxon>
        <taxon>Embryophyta</taxon>
        <taxon>Tracheophyta</taxon>
        <taxon>Spermatophyta</taxon>
        <taxon>Magnoliopsida</taxon>
        <taxon>eudicotyledons</taxon>
        <taxon>Gunneridae</taxon>
        <taxon>Pentapetalae</taxon>
        <taxon>rosids</taxon>
        <taxon>fabids</taxon>
        <taxon>Fagales</taxon>
        <taxon>Fagaceae</taxon>
        <taxon>Fagus</taxon>
    </lineage>
</organism>
<evidence type="ECO:0000256" key="8">
    <source>
        <dbReference type="ARBA" id="ARBA00022840"/>
    </source>
</evidence>
<feature type="binding site" evidence="12">
    <location>
        <position position="47"/>
    </location>
    <ligand>
        <name>ATP</name>
        <dbReference type="ChEBI" id="CHEBI:30616"/>
    </ligand>
</feature>
<dbReference type="PROSITE" id="PS50011">
    <property type="entry name" value="PROTEIN_KINASE_DOM"/>
    <property type="match status" value="1"/>
</dbReference>
<evidence type="ECO:0000256" key="6">
    <source>
        <dbReference type="ARBA" id="ARBA00022741"/>
    </source>
</evidence>
<dbReference type="SUPFAM" id="SSF56112">
    <property type="entry name" value="Protein kinase-like (PK-like)"/>
    <property type="match status" value="1"/>
</dbReference>
<dbReference type="AlphaFoldDB" id="A0A2N9FYM0"/>
<dbReference type="GO" id="GO:0007165">
    <property type="term" value="P:signal transduction"/>
    <property type="evidence" value="ECO:0007669"/>
    <property type="project" value="InterPro"/>
</dbReference>
<dbReference type="InterPro" id="IPR004041">
    <property type="entry name" value="NAF_dom"/>
</dbReference>
<evidence type="ECO:0000256" key="1">
    <source>
        <dbReference type="ARBA" id="ARBA00001936"/>
    </source>
</evidence>
<feature type="domain" description="Protein kinase" evidence="13">
    <location>
        <begin position="9"/>
        <end position="336"/>
    </location>
</feature>
<name>A0A2N9FYM0_FAGSY</name>
<dbReference type="FunFam" id="1.10.510.10:FF:000279">
    <property type="entry name" value="Non-specific serine/threonine protein kinase"/>
    <property type="match status" value="1"/>
</dbReference>
<comment type="catalytic activity">
    <reaction evidence="11">
        <text>L-seryl-[protein] + ATP = O-phospho-L-seryl-[protein] + ADP + H(+)</text>
        <dbReference type="Rhea" id="RHEA:17989"/>
        <dbReference type="Rhea" id="RHEA-COMP:9863"/>
        <dbReference type="Rhea" id="RHEA-COMP:11604"/>
        <dbReference type="ChEBI" id="CHEBI:15378"/>
        <dbReference type="ChEBI" id="CHEBI:29999"/>
        <dbReference type="ChEBI" id="CHEBI:30616"/>
        <dbReference type="ChEBI" id="CHEBI:83421"/>
        <dbReference type="ChEBI" id="CHEBI:456216"/>
        <dbReference type="EC" id="2.7.11.1"/>
    </reaction>
</comment>
<dbReference type="InterPro" id="IPR008271">
    <property type="entry name" value="Ser/Thr_kinase_AS"/>
</dbReference>
<dbReference type="SMART" id="SM00220">
    <property type="entry name" value="S_TKc"/>
    <property type="match status" value="1"/>
</dbReference>
<evidence type="ECO:0000256" key="12">
    <source>
        <dbReference type="PROSITE-ProRule" id="PRU10141"/>
    </source>
</evidence>
<dbReference type="Pfam" id="PF00069">
    <property type="entry name" value="Pkinase"/>
    <property type="match status" value="1"/>
</dbReference>
<accession>A0A2N9FYM0</accession>
<protein>
    <recommendedName>
        <fullName evidence="3">non-specific serine/threonine protein kinase</fullName>
        <ecNumber evidence="3">2.7.11.1</ecNumber>
    </recommendedName>
</protein>
<comment type="cofactor">
    <cofactor evidence="1">
        <name>Mn(2+)</name>
        <dbReference type="ChEBI" id="CHEBI:29035"/>
    </cofactor>
</comment>